<feature type="domain" description="Cyclic nucleotide-binding" evidence="5">
    <location>
        <begin position="14"/>
        <end position="76"/>
    </location>
</feature>
<dbReference type="Gene3D" id="2.60.120.10">
    <property type="entry name" value="Jelly Rolls"/>
    <property type="match status" value="1"/>
</dbReference>
<evidence type="ECO:0000313" key="7">
    <source>
        <dbReference type="EMBL" id="QHE60319.1"/>
    </source>
</evidence>
<dbReference type="GO" id="GO:0003677">
    <property type="term" value="F:DNA binding"/>
    <property type="evidence" value="ECO:0007669"/>
    <property type="project" value="UniProtKB-KW"/>
</dbReference>
<dbReference type="SUPFAM" id="SSF51206">
    <property type="entry name" value="cAMP-binding domain-like"/>
    <property type="match status" value="1"/>
</dbReference>
<evidence type="ECO:0000256" key="2">
    <source>
        <dbReference type="ARBA" id="ARBA00023125"/>
    </source>
</evidence>
<keyword evidence="1" id="KW-0805">Transcription regulation</keyword>
<sequence length="232" mass="26497">MMKEIQGVNPDQYITQFELDDLFPAVFRKHIHIYSFEKGDVLFSTGEELDALYFLMEGKIKIFTHTPEGKLLINRFKRPLALIGDVEYSKGTAVLNSVEAVTDGVFLSVCFEDLAALEKENPAIMRFLFDTVAHKFYTESHITSMHMLYPVEVRLASYLLSISEAGEGTMFHQEMHTSNLMELAEWIGTSYRHLNRVLKKMATDDLIERVNGSITIKDLDKLSTLAKGNIYE</sequence>
<dbReference type="SUPFAM" id="SSF46785">
    <property type="entry name" value="Winged helix' DNA-binding domain"/>
    <property type="match status" value="1"/>
</dbReference>
<protein>
    <submittedName>
        <fullName evidence="7">Helix-turn-helix domain-containing protein</fullName>
    </submittedName>
</protein>
<dbReference type="AlphaFoldDB" id="A0A6I6UL59"/>
<dbReference type="EMBL" id="CP047394">
    <property type="protein sequence ID" value="QHE60319.1"/>
    <property type="molecule type" value="Genomic_DNA"/>
</dbReference>
<dbReference type="GO" id="GO:0006355">
    <property type="term" value="P:regulation of DNA-templated transcription"/>
    <property type="evidence" value="ECO:0007669"/>
    <property type="project" value="InterPro"/>
</dbReference>
<evidence type="ECO:0000313" key="8">
    <source>
        <dbReference type="Proteomes" id="UP000465062"/>
    </source>
</evidence>
<dbReference type="Proteomes" id="UP000465062">
    <property type="component" value="Chromosome"/>
</dbReference>
<reference evidence="7 8" key="1">
    <citation type="submission" date="2019-06" db="EMBL/GenBank/DDBJ databases">
        <title>An operon consisting of a P-type ATPase gene and a transcriptional regular gene given the different cadmium resistance in Bacillus vietamensis 151-6 and Bacillus marisflavi 151-25.</title>
        <authorList>
            <person name="Yu X."/>
        </authorList>
    </citation>
    <scope>NUCLEOTIDE SEQUENCE [LARGE SCALE GENOMIC DNA]</scope>
    <source>
        <strain evidence="7 8">151-6</strain>
    </source>
</reference>
<dbReference type="CDD" id="cd00038">
    <property type="entry name" value="CAP_ED"/>
    <property type="match status" value="1"/>
</dbReference>
<feature type="domain" description="HTH crp-type" evidence="6">
    <location>
        <begin position="149"/>
        <end position="220"/>
    </location>
</feature>
<keyword evidence="4" id="KW-0804">Transcription</keyword>
<dbReference type="InterPro" id="IPR036390">
    <property type="entry name" value="WH_DNA-bd_sf"/>
</dbReference>
<keyword evidence="2" id="KW-0238">DNA-binding</keyword>
<evidence type="ECO:0000259" key="5">
    <source>
        <dbReference type="PROSITE" id="PS50042"/>
    </source>
</evidence>
<evidence type="ECO:0000256" key="4">
    <source>
        <dbReference type="ARBA" id="ARBA00023163"/>
    </source>
</evidence>
<dbReference type="RefSeq" id="WP_079530947.1">
    <property type="nucleotide sequence ID" value="NZ_CP047394.1"/>
</dbReference>
<dbReference type="KEGG" id="bvq:FHE72_04145"/>
<keyword evidence="3" id="KW-0010">Activator</keyword>
<dbReference type="InterPro" id="IPR000595">
    <property type="entry name" value="cNMP-bd_dom"/>
</dbReference>
<dbReference type="Pfam" id="PF00027">
    <property type="entry name" value="cNMP_binding"/>
    <property type="match status" value="1"/>
</dbReference>
<organism evidence="7 8">
    <name type="scientific">Rossellomorea vietnamensis</name>
    <dbReference type="NCBI Taxonomy" id="218284"/>
    <lineage>
        <taxon>Bacteria</taxon>
        <taxon>Bacillati</taxon>
        <taxon>Bacillota</taxon>
        <taxon>Bacilli</taxon>
        <taxon>Bacillales</taxon>
        <taxon>Bacillaceae</taxon>
        <taxon>Rossellomorea</taxon>
    </lineage>
</organism>
<evidence type="ECO:0000259" key="6">
    <source>
        <dbReference type="PROSITE" id="PS51063"/>
    </source>
</evidence>
<dbReference type="InterPro" id="IPR014710">
    <property type="entry name" value="RmlC-like_jellyroll"/>
</dbReference>
<name>A0A6I6UL59_9BACI</name>
<dbReference type="InterPro" id="IPR018490">
    <property type="entry name" value="cNMP-bd_dom_sf"/>
</dbReference>
<dbReference type="Pfam" id="PF13545">
    <property type="entry name" value="HTH_Crp_2"/>
    <property type="match status" value="1"/>
</dbReference>
<accession>A0A6I6UL59</accession>
<dbReference type="InterPro" id="IPR012318">
    <property type="entry name" value="HTH_CRP"/>
</dbReference>
<proteinExistence type="predicted"/>
<dbReference type="PROSITE" id="PS51063">
    <property type="entry name" value="HTH_CRP_2"/>
    <property type="match status" value="1"/>
</dbReference>
<evidence type="ECO:0000256" key="3">
    <source>
        <dbReference type="ARBA" id="ARBA00023159"/>
    </source>
</evidence>
<dbReference type="PROSITE" id="PS50042">
    <property type="entry name" value="CNMP_BINDING_3"/>
    <property type="match status" value="1"/>
</dbReference>
<gene>
    <name evidence="7" type="ORF">FHE72_04145</name>
</gene>
<evidence type="ECO:0000256" key="1">
    <source>
        <dbReference type="ARBA" id="ARBA00023015"/>
    </source>
</evidence>